<dbReference type="SMART" id="SM00913">
    <property type="entry name" value="IBN_N"/>
    <property type="match status" value="1"/>
</dbReference>
<evidence type="ECO:0000313" key="10">
    <source>
        <dbReference type="Proteomes" id="UP000244309"/>
    </source>
</evidence>
<comment type="subcellular location">
    <subcellularLocation>
        <location evidence="2">Cytoplasm</location>
    </subcellularLocation>
    <subcellularLocation>
        <location evidence="1">Nucleus</location>
    </subcellularLocation>
</comment>
<dbReference type="SUPFAM" id="SSF48371">
    <property type="entry name" value="ARM repeat"/>
    <property type="match status" value="1"/>
</dbReference>
<dbReference type="GO" id="GO:0005635">
    <property type="term" value="C:nuclear envelope"/>
    <property type="evidence" value="ECO:0007669"/>
    <property type="project" value="TreeGrafter"/>
</dbReference>
<keyword evidence="10" id="KW-1185">Reference proteome</keyword>
<sequence length="987" mass="110822">MAENSLETISQYLKESLNPNHAKQAESHLRSIESQPHFAINLLHTVASTNLEPAVRLAAALFLKNLVKRKWVNEDGEYMLFNDDVQYLKSEILNVMIKLPNNLQIQLGETISIIAESDFPHNWSNLIDDLVAKLSPDDFVLNRGILLVAHSIFKKWRPLFRSDELFLEIKMVLDKFAQPFMALLSKTDELITEAVAQNNSASVTIYLECLLLLVQIYYDLNCQDIPEFFEDNLNTGMGILHKYLGFSSNLVGDSSDDEDVDVLIKVKTAIIELLSLHVTRYAEEFDPLIPNFITSVWELINVYVTQQPKFDLLAVNALAFLTSITKIVKYQTYFNNEQAINEIIEKIILPNIAFREVDEETFEDEPISFVRSDLEGSDFDSRRKSSTDFLRELKDVNTELLTSTVMSYVNRFLSHDDWRNRDIAIYLFTSLAAKGSVTNIGVTSTNMLVDVVKFFTDNIASYLTGDATPILKVDAIKYIMTFRNQLTKDQLLTTLPLLVDHLKHSNVVVYTYAAITVDKLLTMTSFSDSKHTPVFNKSDIQPFVNDLLSNLFTLILSNSAPEKLSENDFLVRAVMKVLNTAEDVVEESFKLTIIEQLLKILSIIAKNPANPRFTHYIFESLGLLIKYGGGKDDTRIKKYTSLILPALLNILGEDVQEFVPYTFQILAYLLENFSKASPIPDEYKTLVKPLLSPAVWEFRGNVPGITRLLVAIMAHDSTAIASNSQELVPLLGVFQKLVASRANDTYGFDLLQGIFLYFPMDLISVHLNQVAVLLLTRLKTSRTEKYIKRFVVFLMSLCCIPLNDTLHAKTQSQINSGFVINLIESVQQGVFQQITTSFILPTTEEFANLQDKKIATLGLSQLIVSEQFTQGQFKGLLQPTVEQLCKNLTLLSGISKGTNVAENTITGGPNAASVAINEIDLESAAYGSNFSRIVSISLKPFDPVPHVQNEDFKQIRFLAVANIKRVGEIGALNQLSDSAQAVVADAS</sequence>
<dbReference type="AlphaFoldDB" id="A0A2V1AXP1"/>
<evidence type="ECO:0000256" key="5">
    <source>
        <dbReference type="ARBA" id="ARBA00022490"/>
    </source>
</evidence>
<dbReference type="Pfam" id="PF03810">
    <property type="entry name" value="IBN_N"/>
    <property type="match status" value="1"/>
</dbReference>
<dbReference type="InterPro" id="IPR011989">
    <property type="entry name" value="ARM-like"/>
</dbReference>
<reference evidence="9 10" key="1">
    <citation type="submission" date="2017-12" db="EMBL/GenBank/DDBJ databases">
        <title>Genome Sequence of a Multidrug-Resistant Candida haemulonii Isolate from a Patient with Chronic Leg Ulcers in Israel.</title>
        <authorList>
            <person name="Chow N.A."/>
            <person name="Gade L."/>
            <person name="Batra D."/>
            <person name="Rowe L.A."/>
            <person name="Ben-Ami R."/>
            <person name="Loparev V.N."/>
            <person name="Litvintseva A.P."/>
        </authorList>
    </citation>
    <scope>NUCLEOTIDE SEQUENCE [LARGE SCALE GENOMIC DNA]</scope>
    <source>
        <strain evidence="9 10">B11899</strain>
    </source>
</reference>
<dbReference type="GO" id="GO:0031267">
    <property type="term" value="F:small GTPase binding"/>
    <property type="evidence" value="ECO:0007669"/>
    <property type="project" value="InterPro"/>
</dbReference>
<evidence type="ECO:0000313" key="9">
    <source>
        <dbReference type="EMBL" id="PVH22286.1"/>
    </source>
</evidence>
<evidence type="ECO:0000256" key="3">
    <source>
        <dbReference type="ARBA" id="ARBA00008669"/>
    </source>
</evidence>
<comment type="similarity">
    <text evidence="3">Belongs to the XPO2/CSE1 family.</text>
</comment>
<feature type="domain" description="Importin N-terminal" evidence="8">
    <location>
        <begin position="25"/>
        <end position="98"/>
    </location>
</feature>
<dbReference type="GO" id="GO:0005049">
    <property type="term" value="F:nuclear export signal receptor activity"/>
    <property type="evidence" value="ECO:0007669"/>
    <property type="project" value="TreeGrafter"/>
</dbReference>
<dbReference type="VEuPathDB" id="FungiDB:CXQ85_005313"/>
<protein>
    <recommendedName>
        <fullName evidence="8">Importin N-terminal domain-containing protein</fullName>
    </recommendedName>
</protein>
<evidence type="ECO:0000256" key="6">
    <source>
        <dbReference type="ARBA" id="ARBA00022927"/>
    </source>
</evidence>
<dbReference type="InterPro" id="IPR016024">
    <property type="entry name" value="ARM-type_fold"/>
</dbReference>
<proteinExistence type="inferred from homology"/>
<keyword evidence="6" id="KW-0653">Protein transport</keyword>
<dbReference type="InterPro" id="IPR013713">
    <property type="entry name" value="XPO2_central"/>
</dbReference>
<keyword evidence="7" id="KW-0539">Nucleus</keyword>
<accession>A0A2V1AXP1</accession>
<gene>
    <name evidence="9" type="ORF">CXQ85_005313</name>
</gene>
<dbReference type="PANTHER" id="PTHR10997:SF8">
    <property type="entry name" value="EXPORTIN-2"/>
    <property type="match status" value="1"/>
</dbReference>
<name>A0A2V1AXP1_9ASCO</name>
<dbReference type="InterPro" id="IPR001494">
    <property type="entry name" value="Importin-beta_N"/>
</dbReference>
<dbReference type="GeneID" id="37010643"/>
<dbReference type="InterPro" id="IPR005043">
    <property type="entry name" value="XPO2_C"/>
</dbReference>
<keyword evidence="4" id="KW-0813">Transport</keyword>
<dbReference type="PROSITE" id="PS50166">
    <property type="entry name" value="IMPORTIN_B_NT"/>
    <property type="match status" value="1"/>
</dbReference>
<dbReference type="PANTHER" id="PTHR10997">
    <property type="entry name" value="IMPORTIN-7, 8, 11"/>
    <property type="match status" value="1"/>
</dbReference>
<evidence type="ECO:0000256" key="7">
    <source>
        <dbReference type="ARBA" id="ARBA00023242"/>
    </source>
</evidence>
<dbReference type="GO" id="GO:0006611">
    <property type="term" value="P:protein export from nucleus"/>
    <property type="evidence" value="ECO:0007669"/>
    <property type="project" value="TreeGrafter"/>
</dbReference>
<dbReference type="STRING" id="45357.A0A2V1AXP1"/>
<dbReference type="Gene3D" id="1.25.10.10">
    <property type="entry name" value="Leucine-rich Repeat Variant"/>
    <property type="match status" value="1"/>
</dbReference>
<dbReference type="Pfam" id="PF08506">
    <property type="entry name" value="Cse1"/>
    <property type="match status" value="1"/>
</dbReference>
<evidence type="ECO:0000256" key="1">
    <source>
        <dbReference type="ARBA" id="ARBA00004123"/>
    </source>
</evidence>
<dbReference type="EMBL" id="PKFO01000007">
    <property type="protein sequence ID" value="PVH22286.1"/>
    <property type="molecule type" value="Genomic_DNA"/>
</dbReference>
<dbReference type="Proteomes" id="UP000244309">
    <property type="component" value="Unassembled WGS sequence"/>
</dbReference>
<dbReference type="RefSeq" id="XP_025343226.1">
    <property type="nucleotide sequence ID" value="XM_025488910.1"/>
</dbReference>
<evidence type="ECO:0000256" key="4">
    <source>
        <dbReference type="ARBA" id="ARBA00022448"/>
    </source>
</evidence>
<dbReference type="OrthoDB" id="3268246at2759"/>
<comment type="caution">
    <text evidence="9">The sequence shown here is derived from an EMBL/GenBank/DDBJ whole genome shotgun (WGS) entry which is preliminary data.</text>
</comment>
<dbReference type="GO" id="GO:0005829">
    <property type="term" value="C:cytosol"/>
    <property type="evidence" value="ECO:0007669"/>
    <property type="project" value="TreeGrafter"/>
</dbReference>
<organism evidence="9 10">
    <name type="scientific">Candidozyma haemuli</name>
    <dbReference type="NCBI Taxonomy" id="45357"/>
    <lineage>
        <taxon>Eukaryota</taxon>
        <taxon>Fungi</taxon>
        <taxon>Dikarya</taxon>
        <taxon>Ascomycota</taxon>
        <taxon>Saccharomycotina</taxon>
        <taxon>Pichiomycetes</taxon>
        <taxon>Metschnikowiaceae</taxon>
        <taxon>Candidozyma</taxon>
    </lineage>
</organism>
<dbReference type="Pfam" id="PF03378">
    <property type="entry name" value="CAS_CSE1"/>
    <property type="match status" value="1"/>
</dbReference>
<keyword evidence="5" id="KW-0963">Cytoplasm</keyword>
<dbReference type="GO" id="GO:0006606">
    <property type="term" value="P:protein import into nucleus"/>
    <property type="evidence" value="ECO:0007669"/>
    <property type="project" value="TreeGrafter"/>
</dbReference>
<evidence type="ECO:0000256" key="2">
    <source>
        <dbReference type="ARBA" id="ARBA00004496"/>
    </source>
</evidence>
<evidence type="ECO:0000259" key="8">
    <source>
        <dbReference type="PROSITE" id="PS50166"/>
    </source>
</evidence>